<dbReference type="EMBL" id="JACGCM010002226">
    <property type="protein sequence ID" value="KAF6142972.1"/>
    <property type="molecule type" value="Genomic_DNA"/>
</dbReference>
<dbReference type="SUPFAM" id="SSF53098">
    <property type="entry name" value="Ribonuclease H-like"/>
    <property type="match status" value="1"/>
</dbReference>
<organism evidence="2 3">
    <name type="scientific">Kingdonia uniflora</name>
    <dbReference type="NCBI Taxonomy" id="39325"/>
    <lineage>
        <taxon>Eukaryota</taxon>
        <taxon>Viridiplantae</taxon>
        <taxon>Streptophyta</taxon>
        <taxon>Embryophyta</taxon>
        <taxon>Tracheophyta</taxon>
        <taxon>Spermatophyta</taxon>
        <taxon>Magnoliopsida</taxon>
        <taxon>Ranunculales</taxon>
        <taxon>Circaeasteraceae</taxon>
        <taxon>Kingdonia</taxon>
    </lineage>
</organism>
<protein>
    <recommendedName>
        <fullName evidence="1">RNase H type-1 domain-containing protein</fullName>
    </recommendedName>
</protein>
<dbReference type="Pfam" id="PF13456">
    <property type="entry name" value="RVT_3"/>
    <property type="match status" value="1"/>
</dbReference>
<evidence type="ECO:0000313" key="2">
    <source>
        <dbReference type="EMBL" id="KAF6142972.1"/>
    </source>
</evidence>
<accession>A0A7J7LKA0</accession>
<dbReference type="PANTHER" id="PTHR48475:SF1">
    <property type="entry name" value="RNASE H TYPE-1 DOMAIN-CONTAINING PROTEIN"/>
    <property type="match status" value="1"/>
</dbReference>
<feature type="domain" description="RNase H type-1" evidence="1">
    <location>
        <begin position="1"/>
        <end position="120"/>
    </location>
</feature>
<dbReference type="PANTHER" id="PTHR48475">
    <property type="entry name" value="RIBONUCLEASE H"/>
    <property type="match status" value="1"/>
</dbReference>
<keyword evidence="3" id="KW-1185">Reference proteome</keyword>
<dbReference type="OrthoDB" id="1938451at2759"/>
<dbReference type="Gene3D" id="3.30.420.10">
    <property type="entry name" value="Ribonuclease H-like superfamily/Ribonuclease H"/>
    <property type="match status" value="1"/>
</dbReference>
<evidence type="ECO:0000259" key="1">
    <source>
        <dbReference type="PROSITE" id="PS50879"/>
    </source>
</evidence>
<dbReference type="Proteomes" id="UP000541444">
    <property type="component" value="Unassembled WGS sequence"/>
</dbReference>
<dbReference type="GO" id="GO:0003676">
    <property type="term" value="F:nucleic acid binding"/>
    <property type="evidence" value="ECO:0007669"/>
    <property type="project" value="InterPro"/>
</dbReference>
<name>A0A7J7LKA0_9MAGN</name>
<dbReference type="InterPro" id="IPR036397">
    <property type="entry name" value="RNaseH_sf"/>
</dbReference>
<gene>
    <name evidence="2" type="ORF">GIB67_003928</name>
</gene>
<proteinExistence type="predicted"/>
<comment type="caution">
    <text evidence="2">The sequence shown here is derived from an EMBL/GenBank/DDBJ whole genome shotgun (WGS) entry which is preliminary data.</text>
</comment>
<dbReference type="GO" id="GO:0004523">
    <property type="term" value="F:RNA-DNA hybrid ribonuclease activity"/>
    <property type="evidence" value="ECO:0007669"/>
    <property type="project" value="InterPro"/>
</dbReference>
<dbReference type="InterPro" id="IPR002156">
    <property type="entry name" value="RNaseH_domain"/>
</dbReference>
<dbReference type="AlphaFoldDB" id="A0A7J7LKA0"/>
<feature type="non-terminal residue" evidence="2">
    <location>
        <position position="120"/>
    </location>
</feature>
<reference evidence="2 3" key="1">
    <citation type="journal article" date="2020" name="IScience">
        <title>Genome Sequencing of the Endangered Kingdonia uniflora (Circaeasteraceae, Ranunculales) Reveals Potential Mechanisms of Evolutionary Specialization.</title>
        <authorList>
            <person name="Sun Y."/>
            <person name="Deng T."/>
            <person name="Zhang A."/>
            <person name="Moore M.J."/>
            <person name="Landis J.B."/>
            <person name="Lin N."/>
            <person name="Zhang H."/>
            <person name="Zhang X."/>
            <person name="Huang J."/>
            <person name="Zhang X."/>
            <person name="Sun H."/>
            <person name="Wang H."/>
        </authorList>
    </citation>
    <scope>NUCLEOTIDE SEQUENCE [LARGE SCALE GENOMIC DNA]</scope>
    <source>
        <strain evidence="2">TB1705</strain>
        <tissue evidence="2">Leaf</tissue>
    </source>
</reference>
<dbReference type="InterPro" id="IPR012337">
    <property type="entry name" value="RNaseH-like_sf"/>
</dbReference>
<sequence>LFTDGLARPQGSGIGIVLVTPSNHRIEKALKLKLYTTNNKIEYKGILHGLDLALTLGAEELAVYVDSLLVANHYNKTFRTIGKMVDYAALVEDKMKKFKHATISYLPRQENCHCCHAGRQ</sequence>
<dbReference type="PROSITE" id="PS50879">
    <property type="entry name" value="RNASE_H_1"/>
    <property type="match status" value="1"/>
</dbReference>
<evidence type="ECO:0000313" key="3">
    <source>
        <dbReference type="Proteomes" id="UP000541444"/>
    </source>
</evidence>